<evidence type="ECO:0000256" key="5">
    <source>
        <dbReference type="ARBA" id="ARBA00023110"/>
    </source>
</evidence>
<keyword evidence="15" id="KW-1185">Reference proteome</keyword>
<dbReference type="RefSeq" id="WP_111953828.1">
    <property type="nucleotide sequence ID" value="NZ_CP036313.1"/>
</dbReference>
<dbReference type="SUPFAM" id="SSF54534">
    <property type="entry name" value="FKBP-like"/>
    <property type="match status" value="1"/>
</dbReference>
<name>A0A328FFM1_9BACT</name>
<evidence type="ECO:0000256" key="6">
    <source>
        <dbReference type="ARBA" id="ARBA00023186"/>
    </source>
</evidence>
<dbReference type="EMBL" id="QLNI01000005">
    <property type="protein sequence ID" value="RAM03398.1"/>
    <property type="molecule type" value="Genomic_DNA"/>
</dbReference>
<dbReference type="GO" id="GO:0042026">
    <property type="term" value="P:protein refolding"/>
    <property type="evidence" value="ECO:0007669"/>
    <property type="project" value="UniProtKB-ARBA"/>
</dbReference>
<keyword evidence="7 9" id="KW-0413">Isomerase</keyword>
<accession>A0A328FFM1</accession>
<dbReference type="PANTHER" id="PTHR47861">
    <property type="entry name" value="FKBP-TYPE PEPTIDYL-PROLYL CIS-TRANS ISOMERASE SLYD"/>
    <property type="match status" value="1"/>
</dbReference>
<dbReference type="Pfam" id="PF00254">
    <property type="entry name" value="FKBP_C"/>
    <property type="match status" value="1"/>
</dbReference>
<dbReference type="GO" id="GO:0005737">
    <property type="term" value="C:cytoplasm"/>
    <property type="evidence" value="ECO:0007669"/>
    <property type="project" value="UniProtKB-SubCell"/>
</dbReference>
<comment type="similarity">
    <text evidence="3 10">Belongs to the FKBP-type PPIase family.</text>
</comment>
<dbReference type="EMBL" id="CP036313">
    <property type="protein sequence ID" value="QBH12639.1"/>
    <property type="molecule type" value="Genomic_DNA"/>
</dbReference>
<dbReference type="Proteomes" id="UP000248798">
    <property type="component" value="Unassembled WGS sequence"/>
</dbReference>
<evidence type="ECO:0000256" key="7">
    <source>
        <dbReference type="ARBA" id="ARBA00023235"/>
    </source>
</evidence>
<dbReference type="Proteomes" id="UP000293902">
    <property type="component" value="Chromosome"/>
</dbReference>
<comment type="function">
    <text evidence="8">Also involved in hydrogenase metallocenter assembly, probably by participating in the nickel insertion step. This function in hydrogenase biosynthesis requires chaperone activity and the presence of the metal-binding domain, but not PPIase activity.</text>
</comment>
<dbReference type="AlphaFoldDB" id="A0A328FFM1"/>
<comment type="subcellular location">
    <subcellularLocation>
        <location evidence="2">Cytoplasm</location>
    </subcellularLocation>
</comment>
<gene>
    <name evidence="13" type="ORF">DO021_03670</name>
    <name evidence="12" type="ORF">EYB58_06805</name>
</gene>
<dbReference type="OrthoDB" id="9808891at2"/>
<protein>
    <recommendedName>
        <fullName evidence="10">Peptidyl-prolyl cis-trans isomerase</fullName>
        <ecNumber evidence="10">5.2.1.8</ecNumber>
    </recommendedName>
</protein>
<evidence type="ECO:0000256" key="2">
    <source>
        <dbReference type="ARBA" id="ARBA00004496"/>
    </source>
</evidence>
<reference evidence="13 14" key="1">
    <citation type="submission" date="2018-06" db="EMBL/GenBank/DDBJ databases">
        <title>Complete Genome Sequence of Desulfobacter hydrogenophilus (DSM3380).</title>
        <authorList>
            <person name="Marietou A."/>
            <person name="Schreiber L."/>
            <person name="Marshall I."/>
            <person name="Jorgensen B."/>
        </authorList>
    </citation>
    <scope>NUCLEOTIDE SEQUENCE [LARGE SCALE GENOMIC DNA]</scope>
    <source>
        <strain evidence="13 14">DSM 3380</strain>
    </source>
</reference>
<dbReference type="InterPro" id="IPR001179">
    <property type="entry name" value="PPIase_FKBP_dom"/>
</dbReference>
<evidence type="ECO:0000259" key="11">
    <source>
        <dbReference type="PROSITE" id="PS50059"/>
    </source>
</evidence>
<evidence type="ECO:0000256" key="3">
    <source>
        <dbReference type="ARBA" id="ARBA00006577"/>
    </source>
</evidence>
<evidence type="ECO:0000313" key="12">
    <source>
        <dbReference type="EMBL" id="QBH12639.1"/>
    </source>
</evidence>
<dbReference type="InterPro" id="IPR046357">
    <property type="entry name" value="PPIase_dom_sf"/>
</dbReference>
<dbReference type="GO" id="GO:0003755">
    <property type="term" value="F:peptidyl-prolyl cis-trans isomerase activity"/>
    <property type="evidence" value="ECO:0007669"/>
    <property type="project" value="UniProtKB-UniRule"/>
</dbReference>
<sequence length="169" mass="17761">MSEAIKSGDTIAVDYTGKLESGDVFDSSEGRQPLTFTVDTGMLIKGFDQAVIGMKKGESKTVTIPPEMGYGPRDEKAMVEIPREQFPPEMELKEGLDLQLQNPAGQPVPARVAGVNETSVTMDVNHILAGKTLVFDITIAETGLEPPASSCGTKGGGCDSGCCGNCSCD</sequence>
<proteinExistence type="inferred from homology"/>
<evidence type="ECO:0000256" key="8">
    <source>
        <dbReference type="ARBA" id="ARBA00037071"/>
    </source>
</evidence>
<evidence type="ECO:0000313" key="15">
    <source>
        <dbReference type="Proteomes" id="UP000293902"/>
    </source>
</evidence>
<feature type="domain" description="PPIase FKBP-type" evidence="11">
    <location>
        <begin position="8"/>
        <end position="102"/>
    </location>
</feature>
<dbReference type="PROSITE" id="PS50059">
    <property type="entry name" value="FKBP_PPIASE"/>
    <property type="match status" value="1"/>
</dbReference>
<keyword evidence="4" id="KW-0963">Cytoplasm</keyword>
<comment type="catalytic activity">
    <reaction evidence="1 9 10">
        <text>[protein]-peptidylproline (omega=180) = [protein]-peptidylproline (omega=0)</text>
        <dbReference type="Rhea" id="RHEA:16237"/>
        <dbReference type="Rhea" id="RHEA-COMP:10747"/>
        <dbReference type="Rhea" id="RHEA-COMP:10748"/>
        <dbReference type="ChEBI" id="CHEBI:83833"/>
        <dbReference type="ChEBI" id="CHEBI:83834"/>
        <dbReference type="EC" id="5.2.1.8"/>
    </reaction>
</comment>
<evidence type="ECO:0000313" key="14">
    <source>
        <dbReference type="Proteomes" id="UP000248798"/>
    </source>
</evidence>
<evidence type="ECO:0000313" key="13">
    <source>
        <dbReference type="EMBL" id="RAM03398.1"/>
    </source>
</evidence>
<dbReference type="EC" id="5.2.1.8" evidence="10"/>
<evidence type="ECO:0000256" key="4">
    <source>
        <dbReference type="ARBA" id="ARBA00022490"/>
    </source>
</evidence>
<evidence type="ECO:0000256" key="9">
    <source>
        <dbReference type="PROSITE-ProRule" id="PRU00277"/>
    </source>
</evidence>
<evidence type="ECO:0000256" key="1">
    <source>
        <dbReference type="ARBA" id="ARBA00000971"/>
    </source>
</evidence>
<dbReference type="Gene3D" id="3.10.50.40">
    <property type="match status" value="1"/>
</dbReference>
<dbReference type="PANTHER" id="PTHR47861:SF3">
    <property type="entry name" value="FKBP-TYPE PEPTIDYL-PROLYL CIS-TRANS ISOMERASE SLYD"/>
    <property type="match status" value="1"/>
</dbReference>
<reference evidence="12 15" key="2">
    <citation type="submission" date="2019-02" db="EMBL/GenBank/DDBJ databases">
        <title>Complete genome sequence of Desulfobacter hydrogenophilus AcRS1.</title>
        <authorList>
            <person name="Marietou A."/>
            <person name="Lund M.B."/>
            <person name="Marshall I.P.G."/>
            <person name="Schreiber L."/>
            <person name="Jorgensen B."/>
        </authorList>
    </citation>
    <scope>NUCLEOTIDE SEQUENCE [LARGE SCALE GENOMIC DNA]</scope>
    <source>
        <strain evidence="12 15">AcRS1</strain>
    </source>
</reference>
<evidence type="ECO:0000256" key="10">
    <source>
        <dbReference type="RuleBase" id="RU003915"/>
    </source>
</evidence>
<organism evidence="13 14">
    <name type="scientific">Desulfobacter hydrogenophilus</name>
    <dbReference type="NCBI Taxonomy" id="2291"/>
    <lineage>
        <taxon>Bacteria</taxon>
        <taxon>Pseudomonadati</taxon>
        <taxon>Thermodesulfobacteriota</taxon>
        <taxon>Desulfobacteria</taxon>
        <taxon>Desulfobacterales</taxon>
        <taxon>Desulfobacteraceae</taxon>
        <taxon>Desulfobacter</taxon>
    </lineage>
</organism>
<keyword evidence="5 9" id="KW-0697">Rotamase</keyword>
<keyword evidence="6" id="KW-0143">Chaperone</keyword>